<dbReference type="PANTHER" id="PTHR31836:SF28">
    <property type="entry name" value="SRCR DOMAIN-CONTAINING PROTEIN-RELATED"/>
    <property type="match status" value="1"/>
</dbReference>
<organism evidence="4 5">
    <name type="scientific">Mixia osmundae (strain CBS 9802 / IAM 14324 / JCM 22182 / KY 12970)</name>
    <dbReference type="NCBI Taxonomy" id="764103"/>
    <lineage>
        <taxon>Eukaryota</taxon>
        <taxon>Fungi</taxon>
        <taxon>Dikarya</taxon>
        <taxon>Basidiomycota</taxon>
        <taxon>Pucciniomycotina</taxon>
        <taxon>Mixiomycetes</taxon>
        <taxon>Mixiales</taxon>
        <taxon>Mixiaceae</taxon>
        <taxon>Mixia</taxon>
    </lineage>
</organism>
<sequence>MVARLSLAAVLTVLFLCTSASAGWRADRRHRHQGDIDRSHRQLSKSGHLRRDLSSEFGTNPFGDHPQGLNEFGSDPEGTSAFGSCPLGQANGCTPAGTGSAPAVPPEHQPAYQSDEAVQKSAQPEQEQIMKPEKLAYKPPAPSSYNENTYKPKPVVVTTPPRPSNDQNPAVQHDSNLAAGSPQEQSYRKPDVSEQELPELLKGNLDSVTGEEKNVVLSQPSKSPTTSPTTPPATKPPIVTPPVEQKPPADPPKQPSADESSYQAVAPVTTAWKQPQTYTPVWTPPSESTTLSQSVAPFSPIYTGGTATFYDPSTGVSKCGPQYTAQSNVVALQAANFDMRKCGKSIIITNHATGRTVVGIAGDLCAGCYAQSLDLSPTLFESTGSAQSVGRVPISWRWAN</sequence>
<dbReference type="Gene3D" id="2.40.40.10">
    <property type="entry name" value="RlpA-like domain"/>
    <property type="match status" value="1"/>
</dbReference>
<evidence type="ECO:0000313" key="4">
    <source>
        <dbReference type="EMBL" id="GAA94323.1"/>
    </source>
</evidence>
<reference evidence="4 5" key="2">
    <citation type="journal article" date="2012" name="Open Biol.">
        <title>Characteristics of nucleosomes and linker DNA regions on the genome of the basidiomycete Mixia osmundae revealed by mono- and dinucleosome mapping.</title>
        <authorList>
            <person name="Nishida H."/>
            <person name="Kondo S."/>
            <person name="Matsumoto T."/>
            <person name="Suzuki Y."/>
            <person name="Yoshikawa H."/>
            <person name="Taylor T.D."/>
            <person name="Sugiyama J."/>
        </authorList>
    </citation>
    <scope>NUCLEOTIDE SEQUENCE [LARGE SCALE GENOMIC DNA]</scope>
    <source>
        <strain evidence="5">CBS 9802 / IAM 14324 / JCM 22182 / KY 12970</strain>
    </source>
</reference>
<evidence type="ECO:0000256" key="3">
    <source>
        <dbReference type="SAM" id="SignalP"/>
    </source>
</evidence>
<feature type="chain" id="PRO_5009955539" description="RlpA-like protein double-psi beta-barrel domain-containing protein" evidence="3">
    <location>
        <begin position="23"/>
        <end position="400"/>
    </location>
</feature>
<reference evidence="4 5" key="1">
    <citation type="journal article" date="2011" name="J. Gen. Appl. Microbiol.">
        <title>Draft genome sequencing of the enigmatic basidiomycete Mixia osmundae.</title>
        <authorList>
            <person name="Nishida H."/>
            <person name="Nagatsuka Y."/>
            <person name="Sugiyama J."/>
        </authorList>
    </citation>
    <scope>NUCLEOTIDE SEQUENCE [LARGE SCALE GENOMIC DNA]</scope>
    <source>
        <strain evidence="5">CBS 9802 / IAM 14324 / JCM 22182 / KY 12970</strain>
    </source>
</reference>
<feature type="region of interest" description="Disordered" evidence="2">
    <location>
        <begin position="26"/>
        <end position="195"/>
    </location>
</feature>
<dbReference type="SUPFAM" id="SSF50685">
    <property type="entry name" value="Barwin-like endoglucanases"/>
    <property type="match status" value="1"/>
</dbReference>
<dbReference type="EMBL" id="BABT02000032">
    <property type="protein sequence ID" value="GAA94323.1"/>
    <property type="molecule type" value="Genomic_DNA"/>
</dbReference>
<feature type="compositionally biased region" description="Polar residues" evidence="2">
    <location>
        <begin position="164"/>
        <end position="175"/>
    </location>
</feature>
<dbReference type="OrthoDB" id="406505at2759"/>
<dbReference type="HOGENOM" id="CLU_689034_0_0_1"/>
<dbReference type="STRING" id="764103.G7DUR3"/>
<dbReference type="CDD" id="cd22191">
    <property type="entry name" value="DPBB_RlpA_EXP_N-like"/>
    <property type="match status" value="1"/>
</dbReference>
<proteinExistence type="predicted"/>
<protein>
    <recommendedName>
        <fullName evidence="6">RlpA-like protein double-psi beta-barrel domain-containing protein</fullName>
    </recommendedName>
</protein>
<feature type="region of interest" description="Disordered" evidence="2">
    <location>
        <begin position="212"/>
        <end position="264"/>
    </location>
</feature>
<evidence type="ECO:0000256" key="1">
    <source>
        <dbReference type="ARBA" id="ARBA00022729"/>
    </source>
</evidence>
<keyword evidence="5" id="KW-1185">Reference proteome</keyword>
<name>G7DUR3_MIXOS</name>
<feature type="compositionally biased region" description="Pro residues" evidence="2">
    <location>
        <begin position="229"/>
        <end position="254"/>
    </location>
</feature>
<dbReference type="InParanoid" id="G7DUR3"/>
<evidence type="ECO:0000313" key="5">
    <source>
        <dbReference type="Proteomes" id="UP000009131"/>
    </source>
</evidence>
<dbReference type="AlphaFoldDB" id="G7DUR3"/>
<keyword evidence="1 3" id="KW-0732">Signal</keyword>
<evidence type="ECO:0008006" key="6">
    <source>
        <dbReference type="Google" id="ProtNLM"/>
    </source>
</evidence>
<comment type="caution">
    <text evidence="4">The sequence shown here is derived from an EMBL/GenBank/DDBJ whole genome shotgun (WGS) entry which is preliminary data.</text>
</comment>
<dbReference type="RefSeq" id="XP_014565810.1">
    <property type="nucleotide sequence ID" value="XM_014710324.1"/>
</dbReference>
<dbReference type="Proteomes" id="UP000009131">
    <property type="component" value="Unassembled WGS sequence"/>
</dbReference>
<evidence type="ECO:0000256" key="2">
    <source>
        <dbReference type="SAM" id="MobiDB-lite"/>
    </source>
</evidence>
<dbReference type="PANTHER" id="PTHR31836">
    <property type="match status" value="1"/>
</dbReference>
<gene>
    <name evidence="4" type="primary">Mo00973</name>
    <name evidence="4" type="ORF">E5Q_00973</name>
</gene>
<dbReference type="InterPro" id="IPR051477">
    <property type="entry name" value="Expansin_CellWall"/>
</dbReference>
<accession>G7DUR3</accession>
<feature type="signal peptide" evidence="3">
    <location>
        <begin position="1"/>
        <end position="22"/>
    </location>
</feature>
<dbReference type="InterPro" id="IPR036908">
    <property type="entry name" value="RlpA-like_sf"/>
</dbReference>